<dbReference type="InterPro" id="IPR002218">
    <property type="entry name" value="MnmG-rel"/>
</dbReference>
<dbReference type="InterPro" id="IPR040131">
    <property type="entry name" value="MnmG_N"/>
</dbReference>
<reference evidence="8" key="1">
    <citation type="submission" date="2020-10" db="EMBL/GenBank/DDBJ databases">
        <authorList>
            <person name="Kadnikov V."/>
            <person name="Beletsky A.V."/>
            <person name="Mardanov A.V."/>
            <person name="Karnachuk O.V."/>
            <person name="Ravin N.V."/>
        </authorList>
    </citation>
    <scope>NUCLEOTIDE SEQUENCE</scope>
    <source>
        <strain evidence="8">Bu02</strain>
    </source>
</reference>
<proteinExistence type="predicted"/>
<evidence type="ECO:0000259" key="7">
    <source>
        <dbReference type="Pfam" id="PF01134"/>
    </source>
</evidence>
<dbReference type="Pfam" id="PF12831">
    <property type="entry name" value="FAD_oxidored"/>
    <property type="match status" value="1"/>
</dbReference>
<dbReference type="Gene3D" id="3.50.50.60">
    <property type="entry name" value="FAD/NAD(P)-binding domain"/>
    <property type="match status" value="3"/>
</dbReference>
<dbReference type="GO" id="GO:0002098">
    <property type="term" value="P:tRNA wobble uridine modification"/>
    <property type="evidence" value="ECO:0007669"/>
    <property type="project" value="TreeGrafter"/>
</dbReference>
<dbReference type="InterPro" id="IPR036188">
    <property type="entry name" value="FAD/NAD-bd_sf"/>
</dbReference>
<feature type="domain" description="MnmG N-terminal" evidence="7">
    <location>
        <begin position="272"/>
        <end position="351"/>
    </location>
</feature>
<evidence type="ECO:0000256" key="5">
    <source>
        <dbReference type="ARBA" id="ARBA00023027"/>
    </source>
</evidence>
<sequence length="439" mass="47192">MGKVVVVGGGWAGSAAAIAARKAGAQVALLERTDSLLGTGLVGGIMRNNGRFTAAEELIAMGCGDLFLIADRTARHRNIEFPGHSHATLYDVGRIEPVVRKHLLDMGIEILFEARVTKAVREGGKLSACVTDKGTCIEGDVFVDCTGSAGPQVNCTKFGNGCCMCILRCPSYGGRVSLTGLCGIPEMMGRSASGKPGSMSGSCKILKESLAPKIVERLDSEGVCVIPIPEDLGKKDVSFKACQQYALEEYRENIVLLDTGHAKLMASYFPLQALRRIPGMEYARFEDPYAGGRGNSIRYMAISPRDNTLKVKGMDNLFCAGEKAGTFVGHTEAIVTGSLAGFNAALWAMGEKPVELPRDLAIGDIIAKCNEDIESGEGLCRKYTFSGSIYFQRMKELGLYSAVPSQIHERVKKLGLENLFGSSNYLKECASTSEITERR</sequence>
<dbReference type="KEGG" id="fcz:IMF26_03715"/>
<evidence type="ECO:0000256" key="2">
    <source>
        <dbReference type="ARBA" id="ARBA00022630"/>
    </source>
</evidence>
<dbReference type="GO" id="GO:0030488">
    <property type="term" value="P:tRNA methylation"/>
    <property type="evidence" value="ECO:0007669"/>
    <property type="project" value="TreeGrafter"/>
</dbReference>
<evidence type="ECO:0000256" key="6">
    <source>
        <dbReference type="ARBA" id="ARBA00025948"/>
    </source>
</evidence>
<keyword evidence="3" id="KW-0819">tRNA processing</keyword>
<comment type="cofactor">
    <cofactor evidence="1">
        <name>FAD</name>
        <dbReference type="ChEBI" id="CHEBI:57692"/>
    </cofactor>
</comment>
<evidence type="ECO:0000313" key="8">
    <source>
        <dbReference type="EMBL" id="QUL99175.1"/>
    </source>
</evidence>
<dbReference type="SUPFAM" id="SSF51905">
    <property type="entry name" value="FAD/NAD(P)-binding domain"/>
    <property type="match status" value="1"/>
</dbReference>
<dbReference type="GO" id="GO:0050660">
    <property type="term" value="F:flavin adenine dinucleotide binding"/>
    <property type="evidence" value="ECO:0007669"/>
    <property type="project" value="InterPro"/>
</dbReference>
<keyword evidence="5" id="KW-0520">NAD</keyword>
<dbReference type="PANTHER" id="PTHR11806:SF0">
    <property type="entry name" value="PROTEIN MTO1 HOMOLOG, MITOCHONDRIAL"/>
    <property type="match status" value="1"/>
</dbReference>
<name>A0AAT9LDV1_9FIRM</name>
<evidence type="ECO:0000256" key="4">
    <source>
        <dbReference type="ARBA" id="ARBA00022827"/>
    </source>
</evidence>
<dbReference type="EMBL" id="CP062796">
    <property type="protein sequence ID" value="QUL99175.1"/>
    <property type="molecule type" value="Genomic_DNA"/>
</dbReference>
<reference evidence="8" key="2">
    <citation type="journal article" date="2023" name="Biology">
        <title>Prokaryotic Life Associated with Coal-Fire Gas Vents Revealed by Metagenomics.</title>
        <authorList>
            <person name="Kadnikov V.V."/>
            <person name="Mardanov A.V."/>
            <person name="Beletsky A.V."/>
            <person name="Karnachuk O.V."/>
            <person name="Ravin N.V."/>
        </authorList>
    </citation>
    <scope>NUCLEOTIDE SEQUENCE</scope>
    <source>
        <strain evidence="8">Bu02</strain>
    </source>
</reference>
<protein>
    <submittedName>
        <fullName evidence="8">FAD-dependent oxidoreductase</fullName>
    </submittedName>
</protein>
<comment type="subunit">
    <text evidence="6">Homodimer. Heterotetramer of two MnmE and two MnmG subunits.</text>
</comment>
<dbReference type="AlphaFoldDB" id="A0AAT9LDV1"/>
<keyword evidence="4" id="KW-0274">FAD</keyword>
<dbReference type="PANTHER" id="PTHR11806">
    <property type="entry name" value="GLUCOSE INHIBITED DIVISION PROTEIN A"/>
    <property type="match status" value="1"/>
</dbReference>
<dbReference type="Pfam" id="PF01134">
    <property type="entry name" value="GIDA"/>
    <property type="match status" value="1"/>
</dbReference>
<evidence type="ECO:0000256" key="1">
    <source>
        <dbReference type="ARBA" id="ARBA00001974"/>
    </source>
</evidence>
<keyword evidence="2" id="KW-0285">Flavoprotein</keyword>
<gene>
    <name evidence="8" type="ORF">IMF26_03715</name>
</gene>
<evidence type="ECO:0000256" key="3">
    <source>
        <dbReference type="ARBA" id="ARBA00022694"/>
    </source>
</evidence>
<organism evidence="8">
    <name type="scientific">Candidatus Fermentithermobacillus carboniphilus</name>
    <dbReference type="NCBI Taxonomy" id="3085328"/>
    <lineage>
        <taxon>Bacteria</taxon>
        <taxon>Bacillati</taxon>
        <taxon>Bacillota</taxon>
        <taxon>Candidatus Fermentithermobacillia</taxon>
        <taxon>Candidatus Fermentithermobacillales</taxon>
        <taxon>Candidatus Fermentithermobacillaceae</taxon>
        <taxon>Candidatus Fermentithermobacillus</taxon>
    </lineage>
</organism>
<accession>A0AAT9LDV1</accession>